<dbReference type="EMBL" id="KK852475">
    <property type="protein sequence ID" value="KDR23071.1"/>
    <property type="molecule type" value="Genomic_DNA"/>
</dbReference>
<dbReference type="SUPFAM" id="SSF82199">
    <property type="entry name" value="SET domain"/>
    <property type="match status" value="1"/>
</dbReference>
<proteinExistence type="predicted"/>
<dbReference type="Pfam" id="PF00856">
    <property type="entry name" value="SET"/>
    <property type="match status" value="1"/>
</dbReference>
<dbReference type="GO" id="GO:0008757">
    <property type="term" value="F:S-adenosylmethionine-dependent methyltransferase activity"/>
    <property type="evidence" value="ECO:0007669"/>
    <property type="project" value="UniProtKB-ARBA"/>
</dbReference>
<dbReference type="AlphaFoldDB" id="A0A067RGV0"/>
<evidence type="ECO:0000259" key="5">
    <source>
        <dbReference type="PROSITE" id="PS50280"/>
    </source>
</evidence>
<keyword evidence="8" id="KW-1185">Reference proteome</keyword>
<dbReference type="Gene3D" id="6.10.140.2220">
    <property type="match status" value="2"/>
</dbReference>
<dbReference type="InterPro" id="IPR053010">
    <property type="entry name" value="SET_SmydA-8"/>
</dbReference>
<dbReference type="PANTHER" id="PTHR46455:SF1">
    <property type="entry name" value="SET AND MYND DOMAIN CONTAINING, ARTHROPOD-SPECIFIC, MEMBER 2"/>
    <property type="match status" value="1"/>
</dbReference>
<sequence>MSSYSVFGGPRTMTGSCAVCQAVATQCCSSCHLVFYCSREHQKQHWKIHKTQCTPYKVEVSERLGHHVVATRDIQQGEVIIEEEPIVLGPKVLSLPLCLGCGRRIKVIEGEEVYKCSGCGWPLCGSHCETSPFHVPECNLMKERGFRADINLKEDKKEAAYCSITPLRCLLLKKHDQSKYEGIVKMQSHLKERRDTPLYNIFKNNVVGFLRNALGMTEFSEETILRITAILDTNSFEIRRSEGDIKVRGLYSKAAMLSHDCKPNTKHFFRGPKYTLKLVSTVPIKKGEIICVTYTQTLWGTLERRAHLKQSKCFDCTCLRCSDATELGTYIGAINCSQCKKSGGKRNDKLISTSPLEPSAPWKCEVCSHTIPGRQMAWGNDAIRREISALDKSKPQGLEDFLDKYKGALHPANGHILEVKYALSQMYGNMQGFLLSELPDRLLERKINLCTELLEIADVLDPGSTRLRGVLLYDLQATMVVQAKRDLASDKITKAAAQDIMGESMTLLQLAAEILKTEDDMAHLLQDKLANLSKELECDS</sequence>
<keyword evidence="3" id="KW-0862">Zinc</keyword>
<dbReference type="GO" id="GO:0008276">
    <property type="term" value="F:protein methyltransferase activity"/>
    <property type="evidence" value="ECO:0007669"/>
    <property type="project" value="UniProtKB-ARBA"/>
</dbReference>
<keyword evidence="2 4" id="KW-0863">Zinc-finger</keyword>
<dbReference type="STRING" id="136037.A0A067RGV0"/>
<reference evidence="7 8" key="1">
    <citation type="journal article" date="2014" name="Nat. Commun.">
        <title>Molecular traces of alternative social organization in a termite genome.</title>
        <authorList>
            <person name="Terrapon N."/>
            <person name="Li C."/>
            <person name="Robertson H.M."/>
            <person name="Ji L."/>
            <person name="Meng X."/>
            <person name="Booth W."/>
            <person name="Chen Z."/>
            <person name="Childers C.P."/>
            <person name="Glastad K.M."/>
            <person name="Gokhale K."/>
            <person name="Gowin J."/>
            <person name="Gronenberg W."/>
            <person name="Hermansen R.A."/>
            <person name="Hu H."/>
            <person name="Hunt B.G."/>
            <person name="Huylmans A.K."/>
            <person name="Khalil S.M."/>
            <person name="Mitchell R.D."/>
            <person name="Munoz-Torres M.C."/>
            <person name="Mustard J.A."/>
            <person name="Pan H."/>
            <person name="Reese J.T."/>
            <person name="Scharf M.E."/>
            <person name="Sun F."/>
            <person name="Vogel H."/>
            <person name="Xiao J."/>
            <person name="Yang W."/>
            <person name="Yang Z."/>
            <person name="Yang Z."/>
            <person name="Zhou J."/>
            <person name="Zhu J."/>
            <person name="Brent C.S."/>
            <person name="Elsik C.G."/>
            <person name="Goodisman M.A."/>
            <person name="Liberles D.A."/>
            <person name="Roe R.M."/>
            <person name="Vargo E.L."/>
            <person name="Vilcinskas A."/>
            <person name="Wang J."/>
            <person name="Bornberg-Bauer E."/>
            <person name="Korb J."/>
            <person name="Zhang G."/>
            <person name="Liebig J."/>
        </authorList>
    </citation>
    <scope>NUCLEOTIDE SEQUENCE [LARGE SCALE GENOMIC DNA]</scope>
    <source>
        <tissue evidence="7">Whole organism</tissue>
    </source>
</reference>
<dbReference type="Pfam" id="PF01753">
    <property type="entry name" value="zf-MYND"/>
    <property type="match status" value="1"/>
</dbReference>
<dbReference type="InParanoid" id="A0A067RGV0"/>
<dbReference type="Gene3D" id="1.10.220.160">
    <property type="match status" value="1"/>
</dbReference>
<dbReference type="PANTHER" id="PTHR46455">
    <property type="entry name" value="SET AND MYND DOMAIN CONTAINING, ARTHROPOD-SPECIFIC, MEMBER 4, ISOFORM A"/>
    <property type="match status" value="1"/>
</dbReference>
<dbReference type="InterPro" id="IPR002893">
    <property type="entry name" value="Znf_MYND"/>
</dbReference>
<dbReference type="eggNOG" id="KOG2084">
    <property type="taxonomic scope" value="Eukaryota"/>
</dbReference>
<organism evidence="7 8">
    <name type="scientific">Zootermopsis nevadensis</name>
    <name type="common">Dampwood termite</name>
    <dbReference type="NCBI Taxonomy" id="136037"/>
    <lineage>
        <taxon>Eukaryota</taxon>
        <taxon>Metazoa</taxon>
        <taxon>Ecdysozoa</taxon>
        <taxon>Arthropoda</taxon>
        <taxon>Hexapoda</taxon>
        <taxon>Insecta</taxon>
        <taxon>Pterygota</taxon>
        <taxon>Neoptera</taxon>
        <taxon>Polyneoptera</taxon>
        <taxon>Dictyoptera</taxon>
        <taxon>Blattodea</taxon>
        <taxon>Blattoidea</taxon>
        <taxon>Termitoidae</taxon>
        <taxon>Termopsidae</taxon>
        <taxon>Zootermopsis</taxon>
    </lineage>
</organism>
<evidence type="ECO:0000256" key="3">
    <source>
        <dbReference type="ARBA" id="ARBA00022833"/>
    </source>
</evidence>
<dbReference type="PROSITE" id="PS50865">
    <property type="entry name" value="ZF_MYND_2"/>
    <property type="match status" value="1"/>
</dbReference>
<dbReference type="GO" id="GO:0008170">
    <property type="term" value="F:N-methyltransferase activity"/>
    <property type="evidence" value="ECO:0007669"/>
    <property type="project" value="UniProtKB-ARBA"/>
</dbReference>
<protein>
    <submittedName>
        <fullName evidence="7">Protein msta, isoform A</fullName>
    </submittedName>
</protein>
<dbReference type="CDD" id="cd20071">
    <property type="entry name" value="SET_SMYD"/>
    <property type="match status" value="1"/>
</dbReference>
<evidence type="ECO:0000256" key="2">
    <source>
        <dbReference type="ARBA" id="ARBA00022771"/>
    </source>
</evidence>
<dbReference type="PROSITE" id="PS50280">
    <property type="entry name" value="SET"/>
    <property type="match status" value="1"/>
</dbReference>
<evidence type="ECO:0000259" key="6">
    <source>
        <dbReference type="PROSITE" id="PS50865"/>
    </source>
</evidence>
<gene>
    <name evidence="7" type="ORF">L798_10935</name>
</gene>
<dbReference type="Proteomes" id="UP000027135">
    <property type="component" value="Unassembled WGS sequence"/>
</dbReference>
<evidence type="ECO:0000256" key="1">
    <source>
        <dbReference type="ARBA" id="ARBA00022723"/>
    </source>
</evidence>
<feature type="domain" description="MYND-type" evidence="6">
    <location>
        <begin position="17"/>
        <end position="53"/>
    </location>
</feature>
<feature type="domain" description="SET" evidence="5">
    <location>
        <begin position="44"/>
        <end position="295"/>
    </location>
</feature>
<evidence type="ECO:0000313" key="7">
    <source>
        <dbReference type="EMBL" id="KDR23071.1"/>
    </source>
</evidence>
<dbReference type="OMA" id="KCFDCAC"/>
<dbReference type="SUPFAM" id="SSF144232">
    <property type="entry name" value="HIT/MYND zinc finger-like"/>
    <property type="match status" value="1"/>
</dbReference>
<evidence type="ECO:0000256" key="4">
    <source>
        <dbReference type="PROSITE-ProRule" id="PRU00134"/>
    </source>
</evidence>
<keyword evidence="1" id="KW-0479">Metal-binding</keyword>
<dbReference type="Gene3D" id="2.170.270.10">
    <property type="entry name" value="SET domain"/>
    <property type="match status" value="1"/>
</dbReference>
<evidence type="ECO:0000313" key="8">
    <source>
        <dbReference type="Proteomes" id="UP000027135"/>
    </source>
</evidence>
<dbReference type="PROSITE" id="PS01360">
    <property type="entry name" value="ZF_MYND_1"/>
    <property type="match status" value="1"/>
</dbReference>
<dbReference type="InterPro" id="IPR046341">
    <property type="entry name" value="SET_dom_sf"/>
</dbReference>
<dbReference type="InterPro" id="IPR001214">
    <property type="entry name" value="SET_dom"/>
</dbReference>
<name>A0A067RGV0_ZOONE</name>
<accession>A0A067RGV0</accession>
<dbReference type="GO" id="GO:0008270">
    <property type="term" value="F:zinc ion binding"/>
    <property type="evidence" value="ECO:0007669"/>
    <property type="project" value="UniProtKB-KW"/>
</dbReference>